<organism evidence="2">
    <name type="scientific">uncultured Thermomicrobiales bacterium</name>
    <dbReference type="NCBI Taxonomy" id="1645740"/>
    <lineage>
        <taxon>Bacteria</taxon>
        <taxon>Pseudomonadati</taxon>
        <taxon>Thermomicrobiota</taxon>
        <taxon>Thermomicrobia</taxon>
        <taxon>Thermomicrobiales</taxon>
        <taxon>environmental samples</taxon>
    </lineage>
</organism>
<dbReference type="EMBL" id="CADCWK010000008">
    <property type="protein sequence ID" value="CAA9541857.1"/>
    <property type="molecule type" value="Genomic_DNA"/>
</dbReference>
<accession>A0A6J4U6E2</accession>
<dbReference type="PANTHER" id="PTHR34107">
    <property type="entry name" value="SLL0198 PROTEIN-RELATED"/>
    <property type="match status" value="1"/>
</dbReference>
<dbReference type="PANTHER" id="PTHR34107:SF4">
    <property type="entry name" value="SLL1222 PROTEIN"/>
    <property type="match status" value="1"/>
</dbReference>
<proteinExistence type="predicted"/>
<dbReference type="CDD" id="cd06260">
    <property type="entry name" value="DUF820-like"/>
    <property type="match status" value="1"/>
</dbReference>
<dbReference type="InterPro" id="IPR011335">
    <property type="entry name" value="Restrct_endonuc-II-like"/>
</dbReference>
<dbReference type="SUPFAM" id="SSF52980">
    <property type="entry name" value="Restriction endonuclease-like"/>
    <property type="match status" value="1"/>
</dbReference>
<dbReference type="Gene3D" id="3.90.1570.10">
    <property type="entry name" value="tt1808, chain A"/>
    <property type="match status" value="1"/>
</dbReference>
<evidence type="ECO:0000259" key="1">
    <source>
        <dbReference type="Pfam" id="PF05685"/>
    </source>
</evidence>
<reference evidence="2" key="1">
    <citation type="submission" date="2020-02" db="EMBL/GenBank/DDBJ databases">
        <authorList>
            <person name="Meier V. D."/>
        </authorList>
    </citation>
    <scope>NUCLEOTIDE SEQUENCE</scope>
    <source>
        <strain evidence="2">AVDCRST_MAG33</strain>
    </source>
</reference>
<dbReference type="InterPro" id="IPR012296">
    <property type="entry name" value="Nuclease_put_TT1808"/>
</dbReference>
<dbReference type="AlphaFoldDB" id="A0A6J4U6E2"/>
<evidence type="ECO:0000313" key="2">
    <source>
        <dbReference type="EMBL" id="CAA9541857.1"/>
    </source>
</evidence>
<dbReference type="Pfam" id="PF05685">
    <property type="entry name" value="Uma2"/>
    <property type="match status" value="1"/>
</dbReference>
<name>A0A6J4U6E2_9BACT</name>
<sequence>MADLDAMPDDGNRYELLNGTISLIVTPTWQHQLVSREVFLPLDRWVEQIGDGDTLYAPIDVVLANRDVVQPDVAYVDEEHLIHVRGGRVYVAPQLVVEVISLTSRSRDSVEKPMRYAQAGTTEYWLVDPLLETIAVVTLIETLYVERAPNDDGTISSVVLSGLTLDPAAIFARVNDRMRRTTQVDQIG</sequence>
<protein>
    <recommendedName>
        <fullName evidence="1">Putative restriction endonuclease domain-containing protein</fullName>
    </recommendedName>
</protein>
<feature type="domain" description="Putative restriction endonuclease" evidence="1">
    <location>
        <begin position="2"/>
        <end position="166"/>
    </location>
</feature>
<gene>
    <name evidence="2" type="ORF">AVDCRST_MAG33-91</name>
</gene>
<dbReference type="InterPro" id="IPR008538">
    <property type="entry name" value="Uma2"/>
</dbReference>